<reference evidence="2 3" key="1">
    <citation type="submission" date="2019-06" db="EMBL/GenBank/DDBJ databases">
        <title>Whole genome shotgun sequence of Nitrobacter winogradskyi NBRC 14297.</title>
        <authorList>
            <person name="Hosoyama A."/>
            <person name="Uohara A."/>
            <person name="Ohji S."/>
            <person name="Ichikawa N."/>
        </authorList>
    </citation>
    <scope>NUCLEOTIDE SEQUENCE [LARGE SCALE GENOMIC DNA]</scope>
    <source>
        <strain evidence="2 3">NBRC 14297</strain>
    </source>
</reference>
<dbReference type="Gene3D" id="3.30.70.100">
    <property type="match status" value="1"/>
</dbReference>
<name>A0A4Y3WBL2_NITWI</name>
<dbReference type="SMART" id="SM00886">
    <property type="entry name" value="Dabb"/>
    <property type="match status" value="1"/>
</dbReference>
<evidence type="ECO:0000313" key="3">
    <source>
        <dbReference type="Proteomes" id="UP000318825"/>
    </source>
</evidence>
<protein>
    <submittedName>
        <fullName evidence="2">Stress responsive protein</fullName>
    </submittedName>
</protein>
<dbReference type="EMBL" id="BJNF01000062">
    <property type="protein sequence ID" value="GEC16417.1"/>
    <property type="molecule type" value="Genomic_DNA"/>
</dbReference>
<comment type="caution">
    <text evidence="2">The sequence shown here is derived from an EMBL/GenBank/DDBJ whole genome shotgun (WGS) entry which is preliminary data.</text>
</comment>
<feature type="domain" description="Stress-response A/B barrel" evidence="1">
    <location>
        <begin position="14"/>
        <end position="104"/>
    </location>
</feature>
<dbReference type="PROSITE" id="PS51502">
    <property type="entry name" value="S_R_A_B_BARREL"/>
    <property type="match status" value="1"/>
</dbReference>
<dbReference type="InterPro" id="IPR011008">
    <property type="entry name" value="Dimeric_a/b-barrel"/>
</dbReference>
<dbReference type="AlphaFoldDB" id="A0A4Y3WBL2"/>
<dbReference type="SUPFAM" id="SSF54909">
    <property type="entry name" value="Dimeric alpha+beta barrel"/>
    <property type="match status" value="1"/>
</dbReference>
<dbReference type="Proteomes" id="UP000318825">
    <property type="component" value="Unassembled WGS sequence"/>
</dbReference>
<proteinExistence type="predicted"/>
<organism evidence="2 3">
    <name type="scientific">Nitrobacter winogradskyi</name>
    <name type="common">Nitrobacter agilis</name>
    <dbReference type="NCBI Taxonomy" id="913"/>
    <lineage>
        <taxon>Bacteria</taxon>
        <taxon>Pseudomonadati</taxon>
        <taxon>Pseudomonadota</taxon>
        <taxon>Alphaproteobacteria</taxon>
        <taxon>Hyphomicrobiales</taxon>
        <taxon>Nitrobacteraceae</taxon>
        <taxon>Nitrobacter</taxon>
    </lineage>
</organism>
<dbReference type="Pfam" id="PF07876">
    <property type="entry name" value="Dabb"/>
    <property type="match status" value="1"/>
</dbReference>
<evidence type="ECO:0000313" key="2">
    <source>
        <dbReference type="EMBL" id="GEC16417.1"/>
    </source>
</evidence>
<gene>
    <name evidence="2" type="ORF">NWI01_23090</name>
</gene>
<accession>A0A4Y3WBL2</accession>
<evidence type="ECO:0000259" key="1">
    <source>
        <dbReference type="PROSITE" id="PS51502"/>
    </source>
</evidence>
<sequence length="109" mass="12306">MRLGSPSVPRPAMIRHIVLFTAKDKGDIDRIIDGLSPLTTIPHARRLEVARNRKTDQLGNDIDVVVYGEFDSEAELAAYKAHDLYQASTKRVQPLRDMRFAADYDVPVE</sequence>
<dbReference type="InterPro" id="IPR013097">
    <property type="entry name" value="Dabb"/>
</dbReference>